<reference evidence="2 3" key="2">
    <citation type="submission" date="2014-10" db="EMBL/GenBank/DDBJ databases">
        <title>Comparative genomics of the Paenibacillus odorifer group.</title>
        <authorList>
            <person name="Tsai Y.-C."/>
            <person name="Martin N."/>
            <person name="Korlach J."/>
            <person name="Wiedmann M."/>
        </authorList>
    </citation>
    <scope>NUCLEOTIDE SEQUENCE [LARGE SCALE GENOMIC DNA]</scope>
    <source>
        <strain evidence="2 3">DSM 18334</strain>
    </source>
</reference>
<dbReference type="InterPro" id="IPR050275">
    <property type="entry name" value="PGM_Phosphatase"/>
</dbReference>
<dbReference type="SUPFAM" id="SSF53254">
    <property type="entry name" value="Phosphoglycerate mutase-like"/>
    <property type="match status" value="1"/>
</dbReference>
<evidence type="ECO:0000313" key="2">
    <source>
        <dbReference type="EMBL" id="KGE17025.1"/>
    </source>
</evidence>
<feature type="binding site" evidence="1">
    <location>
        <position position="55"/>
    </location>
    <ligand>
        <name>substrate</name>
    </ligand>
</feature>
<organism evidence="2 3">
    <name type="scientific">Paenibacillus wynnii</name>
    <dbReference type="NCBI Taxonomy" id="268407"/>
    <lineage>
        <taxon>Bacteria</taxon>
        <taxon>Bacillati</taxon>
        <taxon>Bacillota</taxon>
        <taxon>Bacilli</taxon>
        <taxon>Bacillales</taxon>
        <taxon>Paenibacillaceae</taxon>
        <taxon>Paenibacillus</taxon>
    </lineage>
</organism>
<dbReference type="PANTHER" id="PTHR48100">
    <property type="entry name" value="BROAD-SPECIFICITY PHOSPHATASE YOR283W-RELATED"/>
    <property type="match status" value="1"/>
</dbReference>
<accession>A0A098M3D3</accession>
<dbReference type="eggNOG" id="COG0406">
    <property type="taxonomic scope" value="Bacteria"/>
</dbReference>
<evidence type="ECO:0000313" key="3">
    <source>
        <dbReference type="Proteomes" id="UP000029734"/>
    </source>
</evidence>
<dbReference type="RefSeq" id="WP_036655457.1">
    <property type="nucleotide sequence ID" value="NZ_JQCR01000003.1"/>
</dbReference>
<sequence>MKTTIYLVRHGESPKTEGNERERGLTDKGWSDANRITEILRNEGIDVFVSSPYKRAILTIEELAQSLDKEIIVIEDLKEMVFLSDDRIMPDIELYPYLDRILSDPDFTLPDGESSGICQKRTILILKEILTKYRGQKVAIGTHGLVMTLMMRYFDSKYDLDFLLQTSKPDIYRLEFNDEELMETKKLWRATQ</sequence>
<dbReference type="GO" id="GO:0005737">
    <property type="term" value="C:cytoplasm"/>
    <property type="evidence" value="ECO:0007669"/>
    <property type="project" value="TreeGrafter"/>
</dbReference>
<dbReference type="InterPro" id="IPR013078">
    <property type="entry name" value="His_Pase_superF_clade-1"/>
</dbReference>
<dbReference type="GO" id="GO:0016791">
    <property type="term" value="F:phosphatase activity"/>
    <property type="evidence" value="ECO:0007669"/>
    <property type="project" value="TreeGrafter"/>
</dbReference>
<dbReference type="SMART" id="SM00855">
    <property type="entry name" value="PGAM"/>
    <property type="match status" value="1"/>
</dbReference>
<dbReference type="CDD" id="cd07067">
    <property type="entry name" value="HP_PGM_like"/>
    <property type="match status" value="1"/>
</dbReference>
<dbReference type="PANTHER" id="PTHR48100:SF59">
    <property type="entry name" value="ADENOSYLCOBALAMIN_ALPHA-RIBAZOLE PHOSPHATASE"/>
    <property type="match status" value="1"/>
</dbReference>
<keyword evidence="3" id="KW-1185">Reference proteome</keyword>
<reference evidence="2 3" key="1">
    <citation type="submission" date="2014-08" db="EMBL/GenBank/DDBJ databases">
        <authorList>
            <person name="den Bakker H.C."/>
        </authorList>
    </citation>
    <scope>NUCLEOTIDE SEQUENCE [LARGE SCALE GENOMIC DNA]</scope>
    <source>
        <strain evidence="2 3">DSM 18334</strain>
    </source>
</reference>
<name>A0A098M3D3_9BACL</name>
<dbReference type="InterPro" id="IPR029033">
    <property type="entry name" value="His_PPase_superfam"/>
</dbReference>
<dbReference type="Gene3D" id="3.40.50.1240">
    <property type="entry name" value="Phosphoglycerate mutase-like"/>
    <property type="match status" value="1"/>
</dbReference>
<dbReference type="OrthoDB" id="2185101at2"/>
<dbReference type="Proteomes" id="UP000029734">
    <property type="component" value="Unassembled WGS sequence"/>
</dbReference>
<gene>
    <name evidence="2" type="ORF">PWYN_20405</name>
</gene>
<protein>
    <submittedName>
        <fullName evidence="2">Phosphoglycerate mutase</fullName>
    </submittedName>
</protein>
<proteinExistence type="predicted"/>
<dbReference type="EMBL" id="JQCR01000003">
    <property type="protein sequence ID" value="KGE17025.1"/>
    <property type="molecule type" value="Genomic_DNA"/>
</dbReference>
<comment type="caution">
    <text evidence="2">The sequence shown here is derived from an EMBL/GenBank/DDBJ whole genome shotgun (WGS) entry which is preliminary data.</text>
</comment>
<evidence type="ECO:0000256" key="1">
    <source>
        <dbReference type="PIRSR" id="PIRSR613078-2"/>
    </source>
</evidence>
<dbReference type="Pfam" id="PF00300">
    <property type="entry name" value="His_Phos_1"/>
    <property type="match status" value="1"/>
</dbReference>
<dbReference type="STRING" id="268407.PWYN_20405"/>
<dbReference type="AlphaFoldDB" id="A0A098M3D3"/>